<reference evidence="1" key="2">
    <citation type="journal article" date="2014" name="ISME J.">
        <title>Microbial stratification in low pH oxic and suboxic macroscopic growths along an acid mine drainage.</title>
        <authorList>
            <person name="Mendez-Garcia C."/>
            <person name="Mesa V."/>
            <person name="Sprenger R.R."/>
            <person name="Richter M."/>
            <person name="Diez M.S."/>
            <person name="Solano J."/>
            <person name="Bargiela R."/>
            <person name="Golyshina O.V."/>
            <person name="Manteca A."/>
            <person name="Ramos J.L."/>
            <person name="Gallego J.R."/>
            <person name="Llorente I."/>
            <person name="Martins Dos Santos V.A."/>
            <person name="Jensen O.N."/>
            <person name="Pelaez A.I."/>
            <person name="Sanchez J."/>
            <person name="Ferrer M."/>
        </authorList>
    </citation>
    <scope>NUCLEOTIDE SEQUENCE</scope>
</reference>
<protein>
    <submittedName>
        <fullName evidence="1">Uncharacterized protein</fullName>
    </submittedName>
</protein>
<comment type="caution">
    <text evidence="1">The sequence shown here is derived from an EMBL/GenBank/DDBJ whole genome shotgun (WGS) entry which is preliminary data.</text>
</comment>
<evidence type="ECO:0000313" key="1">
    <source>
        <dbReference type="EMBL" id="EQD27872.1"/>
    </source>
</evidence>
<gene>
    <name evidence="1" type="ORF">B2A_15076</name>
</gene>
<dbReference type="EMBL" id="AUZZ01010973">
    <property type="protein sequence ID" value="EQD27872.1"/>
    <property type="molecule type" value="Genomic_DNA"/>
</dbReference>
<accession>T0Y7M4</accession>
<feature type="non-terminal residue" evidence="1">
    <location>
        <position position="157"/>
    </location>
</feature>
<reference evidence="1" key="1">
    <citation type="submission" date="2013-08" db="EMBL/GenBank/DDBJ databases">
        <authorList>
            <person name="Mendez C."/>
            <person name="Richter M."/>
            <person name="Ferrer M."/>
            <person name="Sanchez J."/>
        </authorList>
    </citation>
    <scope>NUCLEOTIDE SEQUENCE</scope>
</reference>
<dbReference type="AlphaFoldDB" id="T0Y7M4"/>
<sequence>MWKIAKKELNGYNTHSRTIRTLSGPLDLRIHVRVCKDHKESNRTAINSLLGGSDFDPRVIISIGIMRWLMDYQVSEIQILMESRGIRISTGEISNLSVEFLLRFYCIHIRHMKDLKLKEYILHLDGTGESGDEIVFMAKDGSKGITLDARIMPSESR</sequence>
<organism evidence="1">
    <name type="scientific">mine drainage metagenome</name>
    <dbReference type="NCBI Taxonomy" id="410659"/>
    <lineage>
        <taxon>unclassified sequences</taxon>
        <taxon>metagenomes</taxon>
        <taxon>ecological metagenomes</taxon>
    </lineage>
</organism>
<proteinExistence type="predicted"/>
<name>T0Y7M4_9ZZZZ</name>